<dbReference type="GO" id="GO:0006799">
    <property type="term" value="P:polyphosphate biosynthetic process"/>
    <property type="evidence" value="ECO:0007669"/>
    <property type="project" value="UniProtKB-ARBA"/>
</dbReference>
<dbReference type="InterPro" id="IPR018966">
    <property type="entry name" value="VTC_domain"/>
</dbReference>
<accession>A0AA97PKW9</accession>
<evidence type="ECO:0000256" key="5">
    <source>
        <dbReference type="ARBA" id="ARBA00023136"/>
    </source>
</evidence>
<dbReference type="InterPro" id="IPR004331">
    <property type="entry name" value="SPX_dom"/>
</dbReference>
<organism evidence="9">
    <name type="scientific">Pyricularia oryzae (strain Y34)</name>
    <name type="common">Rice blast fungus</name>
    <name type="synonym">Magnaporthe oryzae</name>
    <dbReference type="NCBI Taxonomy" id="1143189"/>
    <lineage>
        <taxon>Eukaryota</taxon>
        <taxon>Fungi</taxon>
        <taxon>Dikarya</taxon>
        <taxon>Ascomycota</taxon>
        <taxon>Pezizomycotina</taxon>
        <taxon>Sordariomycetes</taxon>
        <taxon>Sordariomycetidae</taxon>
        <taxon>Magnaporthales</taxon>
        <taxon>Pyriculariaceae</taxon>
        <taxon>Pyricularia</taxon>
    </lineage>
</organism>
<dbReference type="Gene3D" id="3.20.100.30">
    <property type="entry name" value="VTC, catalytic tunnel domain"/>
    <property type="match status" value="1"/>
</dbReference>
<dbReference type="AlphaFoldDB" id="A0AA97PKW9"/>
<keyword evidence="5 7" id="KW-0472">Membrane</keyword>
<dbReference type="PROSITE" id="PS51382">
    <property type="entry name" value="SPX"/>
    <property type="match status" value="1"/>
</dbReference>
<dbReference type="InterPro" id="IPR051572">
    <property type="entry name" value="VTC_Complex_Subunit"/>
</dbReference>
<keyword evidence="3 7" id="KW-0812">Transmembrane</keyword>
<dbReference type="GO" id="GO:0033254">
    <property type="term" value="C:vacuolar transporter chaperone complex"/>
    <property type="evidence" value="ECO:0007669"/>
    <property type="project" value="TreeGrafter"/>
</dbReference>
<keyword evidence="4 7" id="KW-1133">Transmembrane helix</keyword>
<dbReference type="CDD" id="cd14480">
    <property type="entry name" value="SPX_VTC2_like"/>
    <property type="match status" value="1"/>
</dbReference>
<feature type="region of interest" description="Disordered" evidence="6">
    <location>
        <begin position="573"/>
        <end position="634"/>
    </location>
</feature>
<dbReference type="Pfam" id="PF02656">
    <property type="entry name" value="DUF202"/>
    <property type="match status" value="1"/>
</dbReference>
<evidence type="ECO:0000256" key="2">
    <source>
        <dbReference type="ARBA" id="ARBA00022554"/>
    </source>
</evidence>
<feature type="transmembrane region" description="Helical" evidence="7">
    <location>
        <begin position="733"/>
        <end position="755"/>
    </location>
</feature>
<evidence type="ECO:0000259" key="8">
    <source>
        <dbReference type="PROSITE" id="PS51382"/>
    </source>
</evidence>
<dbReference type="Proteomes" id="UP000011086">
    <property type="component" value="Unassembled WGS sequence"/>
</dbReference>
<evidence type="ECO:0000256" key="6">
    <source>
        <dbReference type="SAM" id="MobiDB-lite"/>
    </source>
</evidence>
<dbReference type="GO" id="GO:0000329">
    <property type="term" value="C:fungal-type vacuole membrane"/>
    <property type="evidence" value="ECO:0007669"/>
    <property type="project" value="TreeGrafter"/>
</dbReference>
<dbReference type="FunFam" id="3.20.100.30:FF:000002">
    <property type="entry name" value="Vacuolar transporter chaperone"/>
    <property type="match status" value="1"/>
</dbReference>
<feature type="transmembrane region" description="Helical" evidence="7">
    <location>
        <begin position="701"/>
        <end position="721"/>
    </location>
</feature>
<sequence length="820" mass="93807">MFARPHRLLQADVMRFGKTLRQSIHQPWKDKYIDYAKLKSILREDNSDEDDQPWTEEDERRFGDELLNNQLEKVARFHEETFTQIRDRVDAAFDKMKQLTPTELGEVGSKNDESEFAGNGKGKEKEKTPAVDKNKIRELETELDRITNDIRALKSYSALNYTGFLKIVKKHDRKRGGRYRIRPMMQARLAITPFNSEVGYAPLLRKLSLMYFAVREHLEEGAGDVPLPLDLQEIQPETLDGERYTAHKFWVHPDNLLEVKTYILRRLPSLVYSQQSSKEVDSSDDPRQSSLYFDNSKFDLYLKKVEQKDEAASLRLRWYGLLSTKPDVFLEQKMVNSSGSSEERRLVVKEKYIKSFLDGEYKMEKTIQKMERQGRSQQEIDDFKSTANTIQEFVLENNLQPLLRANYVRTAFQKPADDRVRISIDTELVFVREDVLDKRHPCRDPDDWHRRDIDNRSVTYPFKDINPSEISRFPYAVLEIKLKEDNTRRRPAWIEDLMASHLVHPVPRFSKFAHGVASLFDDYVNALPFWLSDLETDIRKDPHTAFREEEQRRMERAEDEMVVGSFLGAKVGSFKPRSSPKGGRSYLSERASADAGINPQSSASHPRSYPGPEETRDRQGSADDDATAVEESQKGYGTLSSVLPGFSMTRYARAKREREAGGSLSQLPEGVVEPKEWIKNDGPLKVEAKVWLANERTFLKWQHIAVLLGSLAVGLYTAAAGRSKKHSAEEAHLVAQVIGIAYLGMAAFAAGWGYYTFQSRRQMIVARSGQDFDNIFGPLTVSLGLVVALVLNFVFAYRAALERWDDLAGSNGGVASSINS</sequence>
<gene>
    <name evidence="9" type="ORF">OOU_Y34scaffold00545g3</name>
</gene>
<protein>
    <submittedName>
        <fullName evidence="9">Vacuolar transporter chaperone 2</fullName>
    </submittedName>
</protein>
<feature type="transmembrane region" description="Helical" evidence="7">
    <location>
        <begin position="775"/>
        <end position="797"/>
    </location>
</feature>
<dbReference type="PANTHER" id="PTHR46140">
    <property type="entry name" value="VACUOLAR TRANSPORTER CHAPERONE 1-RELATED"/>
    <property type="match status" value="1"/>
</dbReference>
<dbReference type="Pfam" id="PF09359">
    <property type="entry name" value="VTC"/>
    <property type="match status" value="1"/>
</dbReference>
<name>A0AA97PKW9_PYRO3</name>
<evidence type="ECO:0000256" key="1">
    <source>
        <dbReference type="ARBA" id="ARBA00004128"/>
    </source>
</evidence>
<feature type="compositionally biased region" description="Basic and acidic residues" evidence="6">
    <location>
        <begin position="121"/>
        <end position="132"/>
    </location>
</feature>
<feature type="region of interest" description="Disordered" evidence="6">
    <location>
        <begin position="100"/>
        <end position="132"/>
    </location>
</feature>
<evidence type="ECO:0000313" key="9">
    <source>
        <dbReference type="EMBL" id="ELQ38299.1"/>
    </source>
</evidence>
<evidence type="ECO:0000256" key="3">
    <source>
        <dbReference type="ARBA" id="ARBA00022692"/>
    </source>
</evidence>
<reference evidence="9" key="1">
    <citation type="journal article" date="2012" name="PLoS Genet.">
        <title>Comparative analysis of the genomes of two field isolates of the rice blast fungus Magnaporthe oryzae.</title>
        <authorList>
            <person name="Xue M."/>
            <person name="Yang J."/>
            <person name="Li Z."/>
            <person name="Hu S."/>
            <person name="Yao N."/>
            <person name="Dean R.A."/>
            <person name="Zhao W."/>
            <person name="Shen M."/>
            <person name="Zhang H."/>
            <person name="Li C."/>
            <person name="Liu L."/>
            <person name="Cao L."/>
            <person name="Xu X."/>
            <person name="Xing Y."/>
            <person name="Hsiang T."/>
            <person name="Zhang Z."/>
            <person name="Xu J.R."/>
            <person name="Peng Y.L."/>
        </authorList>
    </citation>
    <scope>NUCLEOTIDE SEQUENCE</scope>
    <source>
        <strain evidence="9">Y34</strain>
    </source>
</reference>
<dbReference type="InterPro" id="IPR042267">
    <property type="entry name" value="VTC_sf"/>
</dbReference>
<evidence type="ECO:0000256" key="7">
    <source>
        <dbReference type="SAM" id="Phobius"/>
    </source>
</evidence>
<evidence type="ECO:0000256" key="4">
    <source>
        <dbReference type="ARBA" id="ARBA00022989"/>
    </source>
</evidence>
<dbReference type="InterPro" id="IPR003807">
    <property type="entry name" value="DUF202"/>
</dbReference>
<keyword evidence="2" id="KW-0926">Vacuole</keyword>
<proteinExistence type="predicted"/>
<dbReference type="EMBL" id="JH793054">
    <property type="protein sequence ID" value="ELQ38299.1"/>
    <property type="molecule type" value="Genomic_DNA"/>
</dbReference>
<feature type="domain" description="SPX" evidence="8">
    <location>
        <begin position="14"/>
        <end position="185"/>
    </location>
</feature>
<dbReference type="PANTHER" id="PTHR46140:SF2">
    <property type="entry name" value="VACUOLAR TRANSPORTER CHAPERONE 3 COMPLEX SUBUNIT 3-RELATED"/>
    <property type="match status" value="1"/>
</dbReference>
<comment type="subcellular location">
    <subcellularLocation>
        <location evidence="1">Vacuole membrane</location>
        <topology evidence="1">Multi-pass membrane protein</topology>
    </subcellularLocation>
</comment>